<dbReference type="Proteomes" id="UP000220133">
    <property type="component" value="Chromosome"/>
</dbReference>
<organism evidence="1 2">
    <name type="scientific">Chitinophaga caeni</name>
    <dbReference type="NCBI Taxonomy" id="2029983"/>
    <lineage>
        <taxon>Bacteria</taxon>
        <taxon>Pseudomonadati</taxon>
        <taxon>Bacteroidota</taxon>
        <taxon>Chitinophagia</taxon>
        <taxon>Chitinophagales</taxon>
        <taxon>Chitinophagaceae</taxon>
        <taxon>Chitinophaga</taxon>
    </lineage>
</organism>
<evidence type="ECO:0000313" key="2">
    <source>
        <dbReference type="Proteomes" id="UP000220133"/>
    </source>
</evidence>
<evidence type="ECO:0000313" key="1">
    <source>
        <dbReference type="EMBL" id="ATL48399.1"/>
    </source>
</evidence>
<sequence>MLLMLCNLVYLVDFFADILLSQVYGNAVISDYILYPASIAELLPTSWLLVIGVKNRPQDPSVKIC</sequence>
<keyword evidence="2" id="KW-1185">Reference proteome</keyword>
<proteinExistence type="predicted"/>
<name>A0A291QWI6_9BACT</name>
<accession>A0A291QWI6</accession>
<protein>
    <submittedName>
        <fullName evidence="1">Uncharacterized protein</fullName>
    </submittedName>
</protein>
<dbReference type="EMBL" id="CP023777">
    <property type="protein sequence ID" value="ATL48399.1"/>
    <property type="molecule type" value="Genomic_DNA"/>
</dbReference>
<dbReference type="AlphaFoldDB" id="A0A291QWI6"/>
<dbReference type="KEGG" id="cbae:COR50_15185"/>
<reference evidence="1 2" key="1">
    <citation type="submission" date="2017-10" db="EMBL/GenBank/DDBJ databases">
        <title>Paenichitinophaga pekingensis gen. nov., sp. nov., isolated from activated sludge.</title>
        <authorList>
            <person name="Jin D."/>
            <person name="Kong X."/>
            <person name="Deng Y."/>
            <person name="Bai Z."/>
        </authorList>
    </citation>
    <scope>NUCLEOTIDE SEQUENCE [LARGE SCALE GENOMIC DNA]</scope>
    <source>
        <strain evidence="1 2">13</strain>
    </source>
</reference>
<gene>
    <name evidence="1" type="ORF">COR50_15185</name>
</gene>